<feature type="binding site" evidence="5 6">
    <location>
        <begin position="29"/>
        <end position="33"/>
    </location>
    <ligand>
        <name>ATP</name>
        <dbReference type="ChEBI" id="CHEBI:30616"/>
    </ligand>
</feature>
<dbReference type="SUPFAM" id="SSF55931">
    <property type="entry name" value="Glutamine synthetase/guanido kinase"/>
    <property type="match status" value="1"/>
</dbReference>
<dbReference type="GO" id="GO:0046314">
    <property type="term" value="P:phosphocreatine biosynthetic process"/>
    <property type="evidence" value="ECO:0007669"/>
    <property type="project" value="InterPro"/>
</dbReference>
<keyword evidence="5" id="KW-0021">Allosteric enzyme</keyword>
<evidence type="ECO:0000256" key="4">
    <source>
        <dbReference type="ARBA" id="ARBA00022840"/>
    </source>
</evidence>
<dbReference type="InterPro" id="IPR022414">
    <property type="entry name" value="ATP-guanido_PTrfase_cat"/>
</dbReference>
<feature type="domain" description="Phosphagen kinase C-terminal" evidence="8">
    <location>
        <begin position="26"/>
        <end position="252"/>
    </location>
</feature>
<evidence type="ECO:0000256" key="1">
    <source>
        <dbReference type="ARBA" id="ARBA00022679"/>
    </source>
</evidence>
<dbReference type="PROSITE" id="PS51510">
    <property type="entry name" value="PHOSPHAGEN_KINASE_C"/>
    <property type="match status" value="1"/>
</dbReference>
<evidence type="ECO:0000259" key="8">
    <source>
        <dbReference type="PROSITE" id="PS51510"/>
    </source>
</evidence>
<comment type="caution">
    <text evidence="9">The sequence shown here is derived from an EMBL/GenBank/DDBJ whole genome shotgun (WGS) entry which is preliminary data.</text>
</comment>
<dbReference type="HAMAP" id="MF_00602">
    <property type="entry name" value="Prot_Arg_kinase"/>
    <property type="match status" value="1"/>
</dbReference>
<keyword evidence="4 5" id="KW-0067">ATP-binding</keyword>
<dbReference type="EC" id="2.7.14.1" evidence="5"/>
<dbReference type="GO" id="GO:0005615">
    <property type="term" value="C:extracellular space"/>
    <property type="evidence" value="ECO:0007669"/>
    <property type="project" value="TreeGrafter"/>
</dbReference>
<organism evidence="9 10">
    <name type="scientific">Lysinibacillus alkalisoli</name>
    <dbReference type="NCBI Taxonomy" id="1911548"/>
    <lineage>
        <taxon>Bacteria</taxon>
        <taxon>Bacillati</taxon>
        <taxon>Bacillota</taxon>
        <taxon>Bacilli</taxon>
        <taxon>Bacillales</taxon>
        <taxon>Bacillaceae</taxon>
        <taxon>Lysinibacillus</taxon>
    </lineage>
</organism>
<keyword evidence="2 5" id="KW-0547">Nucleotide-binding</keyword>
<feature type="binding site" evidence="5 6">
    <location>
        <position position="123"/>
    </location>
    <ligand>
        <name>ATP</name>
        <dbReference type="ChEBI" id="CHEBI:30616"/>
    </ligand>
</feature>
<reference evidence="9" key="2">
    <citation type="submission" date="2020-09" db="EMBL/GenBank/DDBJ databases">
        <authorList>
            <person name="Sun Q."/>
            <person name="Zhou Y."/>
        </authorList>
    </citation>
    <scope>NUCLEOTIDE SEQUENCE</scope>
    <source>
        <strain evidence="9">CGMCC 1.15760</strain>
    </source>
</reference>
<dbReference type="InterPro" id="IPR000749">
    <property type="entry name" value="ATP-guanido_PTrfase"/>
</dbReference>
<dbReference type="PANTHER" id="PTHR11547:SF38">
    <property type="entry name" value="ARGININE KINASE 1-RELATED"/>
    <property type="match status" value="1"/>
</dbReference>
<evidence type="ECO:0000313" key="10">
    <source>
        <dbReference type="Proteomes" id="UP000616608"/>
    </source>
</evidence>
<evidence type="ECO:0000256" key="7">
    <source>
        <dbReference type="RuleBase" id="RU000505"/>
    </source>
</evidence>
<keyword evidence="10" id="KW-1185">Reference proteome</keyword>
<evidence type="ECO:0000313" key="9">
    <source>
        <dbReference type="EMBL" id="GGG28959.1"/>
    </source>
</evidence>
<name>A0A917G8X6_9BACI</name>
<feature type="binding site" evidence="5 6">
    <location>
        <position position="90"/>
    </location>
    <ligand>
        <name>ATP</name>
        <dbReference type="ChEBI" id="CHEBI:30616"/>
    </ligand>
</feature>
<sequence>MSSIEEFLQRTRDRDITLADTTPNSIAMSTRIRLARNVADYRFPKWLTEQEELEIERQVRHALMDTYQELNHFALSDIAPLARHVLVEKHLISPHFMKQKSGDLLVSEDETMSIMVNEEDHLRIQCLATGLQLQETYERASKVDQVLEQQVTYAFDEKLGYLTSCPTNVGTGLRASVMLHLPALTMTNRMNIIAQTMLRLGIVVRGIYGEGSNSLGNIYQVSNQVTLGKSEVTILTELQEVVEKVIESELQARQALVKNSALMMEDQVYRALGVLTHARILTSDEAATNLSRLRLGIDMKLIDLPIKAVNQCISCMQPGFLQYYDGQTLPANDRDILRAKLVRETLQQAI</sequence>
<evidence type="ECO:0000256" key="3">
    <source>
        <dbReference type="ARBA" id="ARBA00022777"/>
    </source>
</evidence>
<proteinExistence type="inferred from homology"/>
<dbReference type="InterPro" id="IPR023660">
    <property type="entry name" value="Arg_Kinase"/>
</dbReference>
<comment type="function">
    <text evidence="5">Catalyzes the specific phosphorylation of arginine residues in a large number of proteins. Is part of the bacterial stress response system. Protein arginine phosphorylation has a physiologically important role and is involved in the regulation of many critical cellular processes, such as protein homeostasis, motility, competence, and stringent and stress responses, by regulating gene expression and protein activity.</text>
</comment>
<dbReference type="GO" id="GO:1990424">
    <property type="term" value="F:protein arginine kinase activity"/>
    <property type="evidence" value="ECO:0007669"/>
    <property type="project" value="UniProtKB-EC"/>
</dbReference>
<dbReference type="GO" id="GO:0004111">
    <property type="term" value="F:creatine kinase activity"/>
    <property type="evidence" value="ECO:0007669"/>
    <property type="project" value="InterPro"/>
</dbReference>
<feature type="binding site" evidence="5 6">
    <location>
        <begin position="174"/>
        <end position="178"/>
    </location>
    <ligand>
        <name>ATP</name>
        <dbReference type="ChEBI" id="CHEBI:30616"/>
    </ligand>
</feature>
<reference evidence="9" key="1">
    <citation type="journal article" date="2014" name="Int. J. Syst. Evol. Microbiol.">
        <title>Complete genome sequence of Corynebacterium casei LMG S-19264T (=DSM 44701T), isolated from a smear-ripened cheese.</title>
        <authorList>
            <consortium name="US DOE Joint Genome Institute (JGI-PGF)"/>
            <person name="Walter F."/>
            <person name="Albersmeier A."/>
            <person name="Kalinowski J."/>
            <person name="Ruckert C."/>
        </authorList>
    </citation>
    <scope>NUCLEOTIDE SEQUENCE</scope>
    <source>
        <strain evidence="9">CGMCC 1.15760</strain>
    </source>
</reference>
<gene>
    <name evidence="5 9" type="primary">mcsB</name>
    <name evidence="9" type="ORF">GCM10007425_24400</name>
</gene>
<accession>A0A917G8X6</accession>
<dbReference type="InterPro" id="IPR022415">
    <property type="entry name" value="ATP-guanido_PTrfase_AS"/>
</dbReference>
<dbReference type="PROSITE" id="PS00112">
    <property type="entry name" value="PHOSPHAGEN_KINASE"/>
    <property type="match status" value="1"/>
</dbReference>
<feature type="short sequence motif" description="RDXXRA motif of the pArg binding pocket involved in allosteric regulation" evidence="5">
    <location>
        <begin position="334"/>
        <end position="339"/>
    </location>
</feature>
<keyword evidence="3 5" id="KW-0418">Kinase</keyword>
<evidence type="ECO:0000256" key="2">
    <source>
        <dbReference type="ARBA" id="ARBA00022741"/>
    </source>
</evidence>
<protein>
    <recommendedName>
        <fullName evidence="5">Protein-arginine kinase</fullName>
        <ecNumber evidence="5">2.7.14.1</ecNumber>
    </recommendedName>
</protein>
<comment type="activity regulation">
    <text evidence="5">Appears to be allosterically activated by the binding of pArg-containing polypeptides to the pArg-binding pocket localized in the C-terminal domain of McsB.</text>
</comment>
<feature type="binding site" evidence="5 6">
    <location>
        <begin position="205"/>
        <end position="210"/>
    </location>
    <ligand>
        <name>ATP</name>
        <dbReference type="ChEBI" id="CHEBI:30616"/>
    </ligand>
</feature>
<dbReference type="CDD" id="cd07930">
    <property type="entry name" value="bacterial_phosphagen_kinase"/>
    <property type="match status" value="1"/>
</dbReference>
<dbReference type="EMBL" id="BMJT01000008">
    <property type="protein sequence ID" value="GGG28959.1"/>
    <property type="molecule type" value="Genomic_DNA"/>
</dbReference>
<dbReference type="PANTHER" id="PTHR11547">
    <property type="entry name" value="ARGININE OR CREATINE KINASE"/>
    <property type="match status" value="1"/>
</dbReference>
<dbReference type="Proteomes" id="UP000616608">
    <property type="component" value="Unassembled WGS sequence"/>
</dbReference>
<dbReference type="NCBIfam" id="NF002194">
    <property type="entry name" value="PRK01059.1-4"/>
    <property type="match status" value="1"/>
</dbReference>
<comment type="catalytic activity">
    <reaction evidence="5">
        <text>L-arginyl-[protein] + ATP = N(omega)-phospho-L-arginyl-[protein] + ADP + H(+)</text>
        <dbReference type="Rhea" id="RHEA:43384"/>
        <dbReference type="Rhea" id="RHEA-COMP:10532"/>
        <dbReference type="Rhea" id="RHEA-COMP:10533"/>
        <dbReference type="ChEBI" id="CHEBI:15378"/>
        <dbReference type="ChEBI" id="CHEBI:29965"/>
        <dbReference type="ChEBI" id="CHEBI:30616"/>
        <dbReference type="ChEBI" id="CHEBI:83226"/>
        <dbReference type="ChEBI" id="CHEBI:456216"/>
        <dbReference type="EC" id="2.7.14.1"/>
    </reaction>
</comment>
<dbReference type="InterPro" id="IPR014746">
    <property type="entry name" value="Gln_synth/guanido_kin_cat_dom"/>
</dbReference>
<keyword evidence="1 5" id="KW-0808">Transferase</keyword>
<dbReference type="Gene3D" id="3.30.590.10">
    <property type="entry name" value="Glutamine synthetase/guanido kinase, catalytic domain"/>
    <property type="match status" value="1"/>
</dbReference>
<dbReference type="Pfam" id="PF00217">
    <property type="entry name" value="ATP-gua_Ptrans"/>
    <property type="match status" value="1"/>
</dbReference>
<evidence type="ECO:0000256" key="6">
    <source>
        <dbReference type="PROSITE-ProRule" id="PRU00843"/>
    </source>
</evidence>
<dbReference type="AlphaFoldDB" id="A0A917G8X6"/>
<dbReference type="GO" id="GO:0005524">
    <property type="term" value="F:ATP binding"/>
    <property type="evidence" value="ECO:0007669"/>
    <property type="project" value="UniProtKB-UniRule"/>
</dbReference>
<comment type="similarity">
    <text evidence="5 6 7">Belongs to the ATP:guanido phosphotransferase family.</text>
</comment>
<evidence type="ECO:0000256" key="5">
    <source>
        <dbReference type="HAMAP-Rule" id="MF_00602"/>
    </source>
</evidence>
<dbReference type="RefSeq" id="WP_188615340.1">
    <property type="nucleotide sequence ID" value="NZ_BMJT01000008.1"/>
</dbReference>